<reference evidence="4" key="1">
    <citation type="submission" date="2016-10" db="EMBL/GenBank/DDBJ databases">
        <authorList>
            <person name="Varghese N."/>
            <person name="Submissions S."/>
        </authorList>
    </citation>
    <scope>NUCLEOTIDE SEQUENCE [LARGE SCALE GENOMIC DNA]</scope>
    <source>
        <strain evidence="4">CGMCC 1.8981</strain>
    </source>
</reference>
<proteinExistence type="predicted"/>
<evidence type="ECO:0000313" key="4">
    <source>
        <dbReference type="Proteomes" id="UP000199112"/>
    </source>
</evidence>
<dbReference type="EMBL" id="FNWL01000002">
    <property type="protein sequence ID" value="SEH14696.1"/>
    <property type="molecule type" value="Genomic_DNA"/>
</dbReference>
<protein>
    <recommendedName>
        <fullName evidence="2">DUF7344 domain-containing protein</fullName>
    </recommendedName>
</protein>
<dbReference type="Pfam" id="PF24035">
    <property type="entry name" value="DUF7344"/>
    <property type="match status" value="1"/>
</dbReference>
<evidence type="ECO:0000256" key="1">
    <source>
        <dbReference type="SAM" id="MobiDB-lite"/>
    </source>
</evidence>
<dbReference type="RefSeq" id="WP_245726697.1">
    <property type="nucleotide sequence ID" value="NZ_FNWL01000002.1"/>
</dbReference>
<sequence>MTPTAAEGHGSVTHTEGDDSGGEDEISLEPDDIHHILQTQRRRDVLRYLRRSDEPVVLSDLAEQVAAWEHETTVDNLHSDQRQRVYISLYQSHLPKLDARGIIDYDKDRGTIRTKPPLVQFDPYLTGLENSSSGNPWPFRYAGTVGCCGVATVVVASGTVSVPWSSVTAVILAVFALLAGVHTYTTWHTEGTD</sequence>
<dbReference type="Proteomes" id="UP000199112">
    <property type="component" value="Unassembled WGS sequence"/>
</dbReference>
<feature type="region of interest" description="Disordered" evidence="1">
    <location>
        <begin position="1"/>
        <end position="27"/>
    </location>
</feature>
<evidence type="ECO:0000313" key="3">
    <source>
        <dbReference type="EMBL" id="SEH14696.1"/>
    </source>
</evidence>
<dbReference type="InterPro" id="IPR055768">
    <property type="entry name" value="DUF7344"/>
</dbReference>
<feature type="domain" description="DUF7344" evidence="2">
    <location>
        <begin position="34"/>
        <end position="113"/>
    </location>
</feature>
<name>A0A1H6FV68_9EURY</name>
<gene>
    <name evidence="3" type="ORF">SAMN04487967_1724</name>
</gene>
<feature type="compositionally biased region" description="Acidic residues" evidence="1">
    <location>
        <begin position="18"/>
        <end position="27"/>
    </location>
</feature>
<evidence type="ECO:0000259" key="2">
    <source>
        <dbReference type="Pfam" id="PF24035"/>
    </source>
</evidence>
<keyword evidence="4" id="KW-1185">Reference proteome</keyword>
<dbReference type="AlphaFoldDB" id="A0A1H6FV68"/>
<organism evidence="3 4">
    <name type="scientific">Natronorubrum sediminis</name>
    <dbReference type="NCBI Taxonomy" id="640943"/>
    <lineage>
        <taxon>Archaea</taxon>
        <taxon>Methanobacteriati</taxon>
        <taxon>Methanobacteriota</taxon>
        <taxon>Stenosarchaea group</taxon>
        <taxon>Halobacteria</taxon>
        <taxon>Halobacteriales</taxon>
        <taxon>Natrialbaceae</taxon>
        <taxon>Natronorubrum</taxon>
    </lineage>
</organism>
<accession>A0A1H6FV68</accession>